<dbReference type="InterPro" id="IPR009061">
    <property type="entry name" value="DNA-bd_dom_put_sf"/>
</dbReference>
<comment type="similarity">
    <text evidence="1 11">Belongs to the phenylalanyl-tRNA synthetase beta subunit family. Type 1 subfamily.</text>
</comment>
<keyword evidence="6 11" id="KW-0067">ATP-binding</keyword>
<evidence type="ECO:0000256" key="5">
    <source>
        <dbReference type="ARBA" id="ARBA00022741"/>
    </source>
</evidence>
<dbReference type="Pfam" id="PF03483">
    <property type="entry name" value="B3_4"/>
    <property type="match status" value="1"/>
</dbReference>
<feature type="binding site" evidence="11">
    <location>
        <position position="380"/>
    </location>
    <ligand>
        <name>Mg(2+)</name>
        <dbReference type="ChEBI" id="CHEBI:18420"/>
        <note>shared with alpha subunit</note>
    </ligand>
</feature>
<accession>A0A2G9YKG0</accession>
<dbReference type="EC" id="6.1.1.20" evidence="11"/>
<dbReference type="SUPFAM" id="SSF56037">
    <property type="entry name" value="PheT/TilS domain"/>
    <property type="match status" value="1"/>
</dbReference>
<dbReference type="Pfam" id="PF03147">
    <property type="entry name" value="FDX-ACB"/>
    <property type="match status" value="1"/>
</dbReference>
<dbReference type="InterPro" id="IPR020825">
    <property type="entry name" value="Phe-tRNA_synthase-like_B3/B4"/>
</dbReference>
<dbReference type="AlphaFoldDB" id="A0A2G9YKG0"/>
<evidence type="ECO:0000256" key="1">
    <source>
        <dbReference type="ARBA" id="ARBA00008653"/>
    </source>
</evidence>
<keyword evidence="7 11" id="KW-0460">Magnesium</keyword>
<dbReference type="InterPro" id="IPR005121">
    <property type="entry name" value="Fdx_antiC-bd"/>
</dbReference>
<dbReference type="GO" id="GO:0005524">
    <property type="term" value="F:ATP binding"/>
    <property type="evidence" value="ECO:0007669"/>
    <property type="project" value="UniProtKB-UniRule"/>
</dbReference>
<feature type="binding site" evidence="11">
    <location>
        <position position="383"/>
    </location>
    <ligand>
        <name>Mg(2+)</name>
        <dbReference type="ChEBI" id="CHEBI:18420"/>
        <note>shared with alpha subunit</note>
    </ligand>
</feature>
<evidence type="ECO:0000313" key="15">
    <source>
        <dbReference type="Proteomes" id="UP000231292"/>
    </source>
</evidence>
<feature type="domain" description="B5" evidence="13">
    <location>
        <begin position="320"/>
        <end position="396"/>
    </location>
</feature>
<keyword evidence="9 11" id="KW-0030">Aminoacyl-tRNA synthetase</keyword>
<dbReference type="InterPro" id="IPR036690">
    <property type="entry name" value="Fdx_antiC-bd_sf"/>
</dbReference>
<evidence type="ECO:0000256" key="10">
    <source>
        <dbReference type="ARBA" id="ARBA00049255"/>
    </source>
</evidence>
<dbReference type="Gene3D" id="3.50.40.10">
    <property type="entry name" value="Phenylalanyl-trna Synthetase, Chain B, domain 3"/>
    <property type="match status" value="1"/>
</dbReference>
<dbReference type="PROSITE" id="PS51447">
    <property type="entry name" value="FDX_ACB"/>
    <property type="match status" value="1"/>
</dbReference>
<dbReference type="Gene3D" id="3.30.70.380">
    <property type="entry name" value="Ferrodoxin-fold anticodon-binding domain"/>
    <property type="match status" value="1"/>
</dbReference>
<dbReference type="InterPro" id="IPR041616">
    <property type="entry name" value="PheRS_beta_core"/>
</dbReference>
<dbReference type="PANTHER" id="PTHR10947">
    <property type="entry name" value="PHENYLALANYL-TRNA SYNTHETASE BETA CHAIN AND LEUCINE-RICH REPEAT-CONTAINING PROTEIN 47"/>
    <property type="match status" value="1"/>
</dbReference>
<protein>
    <recommendedName>
        <fullName evidence="11">Phenylalanine--tRNA ligase beta subunit</fullName>
        <ecNumber evidence="11">6.1.1.20</ecNumber>
    </recommendedName>
    <alternativeName>
        <fullName evidence="11">Phenylalanyl-tRNA synthetase beta subunit</fullName>
        <shortName evidence="11">PheRS</shortName>
    </alternativeName>
</protein>
<reference evidence="14 15" key="1">
    <citation type="submission" date="2017-09" db="EMBL/GenBank/DDBJ databases">
        <title>Depth-based differentiation of microbial function through sediment-hosted aquifers and enrichment of novel symbionts in the deep terrestrial subsurface.</title>
        <authorList>
            <person name="Probst A.J."/>
            <person name="Ladd B."/>
            <person name="Jarett J.K."/>
            <person name="Geller-Mcgrath D.E."/>
            <person name="Sieber C.M."/>
            <person name="Emerson J.B."/>
            <person name="Anantharaman K."/>
            <person name="Thomas B.C."/>
            <person name="Malmstrom R."/>
            <person name="Stieglmeier M."/>
            <person name="Klingl A."/>
            <person name="Woyke T."/>
            <person name="Ryan C.M."/>
            <person name="Banfield J.F."/>
        </authorList>
    </citation>
    <scope>NUCLEOTIDE SEQUENCE [LARGE SCALE GENOMIC DNA]</scope>
    <source>
        <strain evidence="14">CG23_combo_of_CG06-09_8_20_14_all_41_10</strain>
    </source>
</reference>
<keyword evidence="8 11" id="KW-0648">Protein biosynthesis</keyword>
<dbReference type="SUPFAM" id="SSF54991">
    <property type="entry name" value="Anticodon-binding domain of PheRS"/>
    <property type="match status" value="1"/>
</dbReference>
<feature type="binding site" evidence="11">
    <location>
        <position position="384"/>
    </location>
    <ligand>
        <name>Mg(2+)</name>
        <dbReference type="ChEBI" id="CHEBI:18420"/>
        <note>shared with alpha subunit</note>
    </ligand>
</feature>
<dbReference type="InterPro" id="IPR005146">
    <property type="entry name" value="B3/B4_tRNA-bd"/>
</dbReference>
<comment type="subcellular location">
    <subcellularLocation>
        <location evidence="11">Cytoplasm</location>
    </subcellularLocation>
</comment>
<keyword evidence="3 11" id="KW-0436">Ligase</keyword>
<comment type="cofactor">
    <cofactor evidence="11">
        <name>Mg(2+)</name>
        <dbReference type="ChEBI" id="CHEBI:18420"/>
    </cofactor>
    <text evidence="11">Binds 2 magnesium ions per tetramer.</text>
</comment>
<dbReference type="GO" id="GO:0006432">
    <property type="term" value="P:phenylalanyl-tRNA aminoacylation"/>
    <property type="evidence" value="ECO:0007669"/>
    <property type="project" value="UniProtKB-UniRule"/>
</dbReference>
<dbReference type="GO" id="GO:0000287">
    <property type="term" value="F:magnesium ion binding"/>
    <property type="evidence" value="ECO:0007669"/>
    <property type="project" value="UniProtKB-UniRule"/>
</dbReference>
<dbReference type="SUPFAM" id="SSF46955">
    <property type="entry name" value="Putative DNA-binding domain"/>
    <property type="match status" value="2"/>
</dbReference>
<dbReference type="SUPFAM" id="SSF55681">
    <property type="entry name" value="Class II aaRS and biotin synthetases"/>
    <property type="match status" value="1"/>
</dbReference>
<proteinExistence type="inferred from homology"/>
<dbReference type="FunFam" id="3.30.56.10:FF:000001">
    <property type="entry name" value="Phenylalanine--tRNA ligase beta subunit"/>
    <property type="match status" value="1"/>
</dbReference>
<dbReference type="EMBL" id="PCRK01000025">
    <property type="protein sequence ID" value="PIP19716.1"/>
    <property type="molecule type" value="Genomic_DNA"/>
</dbReference>
<dbReference type="SMART" id="SM00873">
    <property type="entry name" value="B3_4"/>
    <property type="match status" value="1"/>
</dbReference>
<dbReference type="SMART" id="SM00874">
    <property type="entry name" value="B5"/>
    <property type="match status" value="1"/>
</dbReference>
<evidence type="ECO:0000313" key="14">
    <source>
        <dbReference type="EMBL" id="PIP19716.1"/>
    </source>
</evidence>
<feature type="domain" description="FDX-ACB" evidence="12">
    <location>
        <begin position="616"/>
        <end position="709"/>
    </location>
</feature>
<evidence type="ECO:0000256" key="2">
    <source>
        <dbReference type="ARBA" id="ARBA00011209"/>
    </source>
</evidence>
<evidence type="ECO:0000256" key="11">
    <source>
        <dbReference type="HAMAP-Rule" id="MF_00283"/>
    </source>
</evidence>
<organism evidence="14 15">
    <name type="scientific">Candidatus Sherwoodlollariibacterium unditelluris</name>
    <dbReference type="NCBI Taxonomy" id="1974757"/>
    <lineage>
        <taxon>Bacteria</taxon>
        <taxon>Pseudomonadati</taxon>
        <taxon>Candidatus Omnitrophota</taxon>
        <taxon>Candidatus Sherwoodlollariibacterium</taxon>
    </lineage>
</organism>
<evidence type="ECO:0000256" key="4">
    <source>
        <dbReference type="ARBA" id="ARBA00022723"/>
    </source>
</evidence>
<sequence>MKITYNWLKDFVAIKIPPRELADKLTMAGLEVVSLEGKAGDFVLEIEVTSNRPDWLSVYGIAREVAAITGSKLRAYSVERRAYSKNLSAIRYPLHANNSRLFSIQIENKKDCPLYTARIIRGVKAGPSPEWLRKRLELVGCRSVNNIVDITNYVLFELGEPLHTFDLDRLVRKFASSQVLPFKIIVKRAKNGEEIVTIDGIKRVLNEKILVIASEVGEHVNTRTCEHANTPIAIAGIMGGRDTEVTEGTKNILLEAAVFNPIVVRRGRQALGLQSESSYRFERGIDLGIVEKASSRARELIEEIAGGEEAAFEINGVSKLKPKNITLETENVNNLLGENIPPVKIKTILSSLGFKVKAKVKNSFSIGVPSFRQDVNLGVDLIEEIARSYGYEKIPQSIPKVSPSVTIRERRDLVSNIKNMLVSLGLNEAITYSLMDSKILNDFNASSLSAIGLMNPLSQEQEVLRTTLLPGLIRAIAYNLNQKQDYVALFEAANVFLKEGNAPCEELKLGIALSGTKTILLNEGAVKDELGLLNLKGIIEALFGRLGIKDYVFVNSLQGSQAAVYINKEKVGLMSMLSSALLDKCGIKNKDVFTLEVSLEKILSYAALDKKYAPAPKYPGITRDISFILKTENSVKEMLSELREKGRPLLCSLKIVDYYKGKQIPAGYRGLTLSCLYGSSERTLTEEEVQPIHNLICSMLTGEFGAKMR</sequence>
<evidence type="ECO:0000259" key="13">
    <source>
        <dbReference type="PROSITE" id="PS51483"/>
    </source>
</evidence>
<dbReference type="GO" id="GO:0003723">
    <property type="term" value="F:RNA binding"/>
    <property type="evidence" value="ECO:0007669"/>
    <property type="project" value="InterPro"/>
</dbReference>
<comment type="catalytic activity">
    <reaction evidence="10 11">
        <text>tRNA(Phe) + L-phenylalanine + ATP = L-phenylalanyl-tRNA(Phe) + AMP + diphosphate + H(+)</text>
        <dbReference type="Rhea" id="RHEA:19413"/>
        <dbReference type="Rhea" id="RHEA-COMP:9668"/>
        <dbReference type="Rhea" id="RHEA-COMP:9699"/>
        <dbReference type="ChEBI" id="CHEBI:15378"/>
        <dbReference type="ChEBI" id="CHEBI:30616"/>
        <dbReference type="ChEBI" id="CHEBI:33019"/>
        <dbReference type="ChEBI" id="CHEBI:58095"/>
        <dbReference type="ChEBI" id="CHEBI:78442"/>
        <dbReference type="ChEBI" id="CHEBI:78531"/>
        <dbReference type="ChEBI" id="CHEBI:456215"/>
        <dbReference type="EC" id="6.1.1.20"/>
    </reaction>
</comment>
<comment type="subunit">
    <text evidence="2 11">Tetramer of two alpha and two beta subunits.</text>
</comment>
<gene>
    <name evidence="11 14" type="primary">pheT</name>
    <name evidence="14" type="ORF">COX41_01265</name>
</gene>
<dbReference type="Gene3D" id="3.30.930.10">
    <property type="entry name" value="Bira Bifunctional Protein, Domain 2"/>
    <property type="match status" value="1"/>
</dbReference>
<dbReference type="NCBIfam" id="TIGR00472">
    <property type="entry name" value="pheT_bact"/>
    <property type="match status" value="1"/>
</dbReference>
<feature type="binding site" evidence="11">
    <location>
        <position position="374"/>
    </location>
    <ligand>
        <name>Mg(2+)</name>
        <dbReference type="ChEBI" id="CHEBI:18420"/>
        <note>shared with alpha subunit</note>
    </ligand>
</feature>
<dbReference type="Pfam" id="PF03484">
    <property type="entry name" value="B5"/>
    <property type="match status" value="1"/>
</dbReference>
<dbReference type="InterPro" id="IPR045864">
    <property type="entry name" value="aa-tRNA-synth_II/BPL/LPL"/>
</dbReference>
<keyword evidence="11" id="KW-0963">Cytoplasm</keyword>
<evidence type="ECO:0000256" key="8">
    <source>
        <dbReference type="ARBA" id="ARBA00022917"/>
    </source>
</evidence>
<evidence type="ECO:0000259" key="12">
    <source>
        <dbReference type="PROSITE" id="PS51447"/>
    </source>
</evidence>
<dbReference type="InterPro" id="IPR045060">
    <property type="entry name" value="Phe-tRNA-ligase_IIc_bsu"/>
</dbReference>
<evidence type="ECO:0000256" key="3">
    <source>
        <dbReference type="ARBA" id="ARBA00022598"/>
    </source>
</evidence>
<dbReference type="InterPro" id="IPR005147">
    <property type="entry name" value="tRNA_synthase_B5-dom"/>
</dbReference>
<dbReference type="SMART" id="SM00896">
    <property type="entry name" value="FDX-ACB"/>
    <property type="match status" value="1"/>
</dbReference>
<evidence type="ECO:0000256" key="7">
    <source>
        <dbReference type="ARBA" id="ARBA00022842"/>
    </source>
</evidence>
<dbReference type="Gene3D" id="3.30.56.10">
    <property type="match status" value="2"/>
</dbReference>
<evidence type="ECO:0000256" key="9">
    <source>
        <dbReference type="ARBA" id="ARBA00023146"/>
    </source>
</evidence>
<comment type="caution">
    <text evidence="14">The sequence shown here is derived from an EMBL/GenBank/DDBJ whole genome shotgun (WGS) entry which is preliminary data.</text>
</comment>
<dbReference type="CDD" id="cd00769">
    <property type="entry name" value="PheRS_beta_core"/>
    <property type="match status" value="1"/>
</dbReference>
<dbReference type="Pfam" id="PF17759">
    <property type="entry name" value="tRNA_synthFbeta"/>
    <property type="match status" value="1"/>
</dbReference>
<dbReference type="PROSITE" id="PS51483">
    <property type="entry name" value="B5"/>
    <property type="match status" value="1"/>
</dbReference>
<keyword evidence="4 11" id="KW-0479">Metal-binding</keyword>
<dbReference type="Proteomes" id="UP000231292">
    <property type="component" value="Unassembled WGS sequence"/>
</dbReference>
<dbReference type="InterPro" id="IPR004532">
    <property type="entry name" value="Phe-tRNA-ligase_IIc_bsu_bact"/>
</dbReference>
<evidence type="ECO:0000256" key="6">
    <source>
        <dbReference type="ARBA" id="ARBA00022840"/>
    </source>
</evidence>
<dbReference type="HAMAP" id="MF_00283">
    <property type="entry name" value="Phe_tRNA_synth_beta1"/>
    <property type="match status" value="1"/>
</dbReference>
<dbReference type="GO" id="GO:0009328">
    <property type="term" value="C:phenylalanine-tRNA ligase complex"/>
    <property type="evidence" value="ECO:0007669"/>
    <property type="project" value="TreeGrafter"/>
</dbReference>
<dbReference type="PANTHER" id="PTHR10947:SF0">
    <property type="entry name" value="PHENYLALANINE--TRNA LIGASE BETA SUBUNIT"/>
    <property type="match status" value="1"/>
</dbReference>
<name>A0A2G9YKG0_9BACT</name>
<keyword evidence="5 11" id="KW-0547">Nucleotide-binding</keyword>
<dbReference type="GO" id="GO:0004826">
    <property type="term" value="F:phenylalanine-tRNA ligase activity"/>
    <property type="evidence" value="ECO:0007669"/>
    <property type="project" value="UniProtKB-UniRule"/>
</dbReference>